<proteinExistence type="predicted"/>
<keyword evidence="1" id="KW-0678">Repressor</keyword>
<dbReference type="GO" id="GO:0003700">
    <property type="term" value="F:DNA-binding transcription factor activity"/>
    <property type="evidence" value="ECO:0007669"/>
    <property type="project" value="TreeGrafter"/>
</dbReference>
<keyword evidence="2" id="KW-0805">Transcription regulation</keyword>
<evidence type="ECO:0000313" key="6">
    <source>
        <dbReference type="EMBL" id="QUH30525.1"/>
    </source>
</evidence>
<dbReference type="SUPFAM" id="SSF47413">
    <property type="entry name" value="lambda repressor-like DNA-binding domains"/>
    <property type="match status" value="1"/>
</dbReference>
<evidence type="ECO:0000256" key="1">
    <source>
        <dbReference type="ARBA" id="ARBA00022491"/>
    </source>
</evidence>
<evidence type="ECO:0000313" key="7">
    <source>
        <dbReference type="Proteomes" id="UP000677305"/>
    </source>
</evidence>
<keyword evidence="3 6" id="KW-0238">DNA-binding</keyword>
<dbReference type="SUPFAM" id="SSF53822">
    <property type="entry name" value="Periplasmic binding protein-like I"/>
    <property type="match status" value="1"/>
</dbReference>
<dbReference type="AlphaFoldDB" id="A0A8J8MD73"/>
<dbReference type="CDD" id="cd06267">
    <property type="entry name" value="PBP1_LacI_sugar_binding-like"/>
    <property type="match status" value="1"/>
</dbReference>
<keyword evidence="7" id="KW-1185">Reference proteome</keyword>
<reference evidence="6 7" key="1">
    <citation type="submission" date="2020-07" db="EMBL/GenBank/DDBJ databases">
        <title>Vallitalea guaymasensis genome.</title>
        <authorList>
            <person name="Postec A."/>
        </authorList>
    </citation>
    <scope>NUCLEOTIDE SEQUENCE [LARGE SCALE GENOMIC DNA]</scope>
    <source>
        <strain evidence="6 7">Ra1766G1</strain>
    </source>
</reference>
<evidence type="ECO:0000256" key="3">
    <source>
        <dbReference type="ARBA" id="ARBA00023125"/>
    </source>
</evidence>
<dbReference type="KEGG" id="vgu:HYG85_17060"/>
<dbReference type="PANTHER" id="PTHR30146:SF148">
    <property type="entry name" value="HTH-TYPE TRANSCRIPTIONAL REPRESSOR PURR-RELATED"/>
    <property type="match status" value="1"/>
</dbReference>
<dbReference type="PANTHER" id="PTHR30146">
    <property type="entry name" value="LACI-RELATED TRANSCRIPTIONAL REPRESSOR"/>
    <property type="match status" value="1"/>
</dbReference>
<dbReference type="CDD" id="cd01392">
    <property type="entry name" value="HTH_LacI"/>
    <property type="match status" value="1"/>
</dbReference>
<evidence type="ECO:0000259" key="5">
    <source>
        <dbReference type="PROSITE" id="PS50932"/>
    </source>
</evidence>
<dbReference type="InterPro" id="IPR010982">
    <property type="entry name" value="Lambda_DNA-bd_dom_sf"/>
</dbReference>
<dbReference type="EMBL" id="CP058561">
    <property type="protein sequence ID" value="QUH30525.1"/>
    <property type="molecule type" value="Genomic_DNA"/>
</dbReference>
<feature type="domain" description="HTH lacI-type" evidence="5">
    <location>
        <begin position="6"/>
        <end position="60"/>
    </location>
</feature>
<keyword evidence="4" id="KW-0804">Transcription</keyword>
<dbReference type="InterPro" id="IPR028082">
    <property type="entry name" value="Peripla_BP_I"/>
</dbReference>
<dbReference type="SMART" id="SM00354">
    <property type="entry name" value="HTH_LACI"/>
    <property type="match status" value="1"/>
</dbReference>
<gene>
    <name evidence="6" type="ORF">HYG85_17060</name>
</gene>
<protein>
    <submittedName>
        <fullName evidence="6">LacI family DNA-binding transcriptional regulator</fullName>
    </submittedName>
</protein>
<dbReference type="Proteomes" id="UP000677305">
    <property type="component" value="Chromosome"/>
</dbReference>
<sequence>MSIKVPSVKDVAKLAGVSVATVSNVISEQKYVSPELTVRVNNAIKELNYRPSKIARSLKGMKTYQIGLMIPDITNPYFAELARGAESIALKKGYQVLLCNTDGDSAREEKARIAFEENRVDGIINVAPRMKTEKLLAFNHVPTVIVDRPLSVEQSKFGVVFADNSKGACQLAKHLFEKGHRRFACLTAPYDDIPSVKHRINGFKKYLIENGIDDEDILFLNGKLRYKSGYELMNELLKIKNRPTAVFACSDIMAWGALEAAKKAHLNIPKDIAIAGFDNIYYSEILDPTLTTINQPKSETGEIAMQMLLDRLNKSNNRKIIRTHSVILDTELIIRGST</sequence>
<dbReference type="Pfam" id="PF13377">
    <property type="entry name" value="Peripla_BP_3"/>
    <property type="match status" value="1"/>
</dbReference>
<dbReference type="InterPro" id="IPR000843">
    <property type="entry name" value="HTH_LacI"/>
</dbReference>
<evidence type="ECO:0000256" key="2">
    <source>
        <dbReference type="ARBA" id="ARBA00023015"/>
    </source>
</evidence>
<accession>A0A8J8MD73</accession>
<dbReference type="PROSITE" id="PS50932">
    <property type="entry name" value="HTH_LACI_2"/>
    <property type="match status" value="1"/>
</dbReference>
<dbReference type="GO" id="GO:0000976">
    <property type="term" value="F:transcription cis-regulatory region binding"/>
    <property type="evidence" value="ECO:0007669"/>
    <property type="project" value="TreeGrafter"/>
</dbReference>
<dbReference type="RefSeq" id="WP_212690682.1">
    <property type="nucleotide sequence ID" value="NZ_CP058561.1"/>
</dbReference>
<dbReference type="InterPro" id="IPR046335">
    <property type="entry name" value="LacI/GalR-like_sensor"/>
</dbReference>
<organism evidence="6 7">
    <name type="scientific">Vallitalea guaymasensis</name>
    <dbReference type="NCBI Taxonomy" id="1185412"/>
    <lineage>
        <taxon>Bacteria</taxon>
        <taxon>Bacillati</taxon>
        <taxon>Bacillota</taxon>
        <taxon>Clostridia</taxon>
        <taxon>Lachnospirales</taxon>
        <taxon>Vallitaleaceae</taxon>
        <taxon>Vallitalea</taxon>
    </lineage>
</organism>
<dbReference type="Gene3D" id="3.40.50.2300">
    <property type="match status" value="2"/>
</dbReference>
<dbReference type="Pfam" id="PF00356">
    <property type="entry name" value="LacI"/>
    <property type="match status" value="1"/>
</dbReference>
<evidence type="ECO:0000256" key="4">
    <source>
        <dbReference type="ARBA" id="ARBA00023163"/>
    </source>
</evidence>
<dbReference type="Gene3D" id="1.10.260.40">
    <property type="entry name" value="lambda repressor-like DNA-binding domains"/>
    <property type="match status" value="1"/>
</dbReference>
<dbReference type="PROSITE" id="PS00356">
    <property type="entry name" value="HTH_LACI_1"/>
    <property type="match status" value="1"/>
</dbReference>
<name>A0A8J8MD73_9FIRM</name>